<accession>A0ABV3X0L8</accession>
<dbReference type="Pfam" id="PF07183">
    <property type="entry name" value="DUF1403"/>
    <property type="match status" value="1"/>
</dbReference>
<organism evidence="1 2">
    <name type="scientific">Neoaquamicrobium sediminum</name>
    <dbReference type="NCBI Taxonomy" id="1849104"/>
    <lineage>
        <taxon>Bacteria</taxon>
        <taxon>Pseudomonadati</taxon>
        <taxon>Pseudomonadota</taxon>
        <taxon>Alphaproteobacteria</taxon>
        <taxon>Hyphomicrobiales</taxon>
        <taxon>Phyllobacteriaceae</taxon>
        <taxon>Neoaquamicrobium</taxon>
    </lineage>
</organism>
<protein>
    <submittedName>
        <fullName evidence="1">DUF1403 family protein</fullName>
    </submittedName>
</protein>
<evidence type="ECO:0000313" key="1">
    <source>
        <dbReference type="EMBL" id="MEX4010310.1"/>
    </source>
</evidence>
<comment type="caution">
    <text evidence="1">The sequence shown here is derived from an EMBL/GenBank/DDBJ whole genome shotgun (WGS) entry which is preliminary data.</text>
</comment>
<gene>
    <name evidence="1" type="ORF">V1479_23610</name>
</gene>
<keyword evidence="2" id="KW-1185">Reference proteome</keyword>
<reference evidence="1 2" key="1">
    <citation type="submission" date="2024-01" db="EMBL/GenBank/DDBJ databases">
        <title>New evidence supports the origin of RcGTA from prophage.</title>
        <authorList>
            <person name="Xu Y."/>
            <person name="Liu B."/>
            <person name="Chen F."/>
        </authorList>
    </citation>
    <scope>NUCLEOTIDE SEQUENCE [LARGE SCALE GENOMIC DNA]</scope>
    <source>
        <strain evidence="1 2">CBW1107-2</strain>
    </source>
</reference>
<dbReference type="InterPro" id="IPR009843">
    <property type="entry name" value="DUF1403"/>
</dbReference>
<dbReference type="EMBL" id="JAZHFV010000011">
    <property type="protein sequence ID" value="MEX4010310.1"/>
    <property type="molecule type" value="Genomic_DNA"/>
</dbReference>
<dbReference type="Proteomes" id="UP001559025">
    <property type="component" value="Unassembled WGS sequence"/>
</dbReference>
<proteinExistence type="predicted"/>
<name>A0ABV3X0L8_9HYPH</name>
<evidence type="ECO:0000313" key="2">
    <source>
        <dbReference type="Proteomes" id="UP001559025"/>
    </source>
</evidence>
<sequence>MNAHRVPAWAVPRAPVESEVEAAYMAGSAMNSLDNLVRSDAPWLGAWRQRLALKAAAATVKLMRRAEDESALRDAWYLRQPGDDPGPAGNVLLAWRKLAGRSLPLSVEDLQSAADLLGITWTDAFAERVEEIADNVRAMAPAPLIAAGAATAIMHEDPSAEALAWWMADIALSWRMGWRNAVPLIASQIHATVLRFGPDRRRGRPDAPGFERAVYIAAAAGANEACRLAAAIALQAERLQEVTPKLRAKGAGEVIALLLSDDAVSGSFTSKAMTRWASRRLFERLQQLDAVRELSGRSSFRLYGL</sequence>
<dbReference type="RefSeq" id="WP_368805021.1">
    <property type="nucleotide sequence ID" value="NZ_JAZHFV010000011.1"/>
</dbReference>